<dbReference type="Gene3D" id="1.10.510.10">
    <property type="entry name" value="Transferase(Phosphotransferase) domain 1"/>
    <property type="match status" value="1"/>
</dbReference>
<dbReference type="PANTHER" id="PTHR24346">
    <property type="entry name" value="MAP/MICROTUBULE AFFINITY-REGULATING KINASE"/>
    <property type="match status" value="1"/>
</dbReference>
<evidence type="ECO:0000313" key="6">
    <source>
        <dbReference type="Proteomes" id="UP001174909"/>
    </source>
</evidence>
<feature type="compositionally biased region" description="Basic and acidic residues" evidence="3">
    <location>
        <begin position="919"/>
        <end position="934"/>
    </location>
</feature>
<dbReference type="SMART" id="SM00220">
    <property type="entry name" value="S_TKc"/>
    <property type="match status" value="1"/>
</dbReference>
<feature type="region of interest" description="Disordered" evidence="3">
    <location>
        <begin position="9"/>
        <end position="31"/>
    </location>
</feature>
<dbReference type="Pfam" id="PF00069">
    <property type="entry name" value="Pkinase"/>
    <property type="match status" value="1"/>
</dbReference>
<dbReference type="SUPFAM" id="SSF56112">
    <property type="entry name" value="Protein kinase-like (PK-like)"/>
    <property type="match status" value="1"/>
</dbReference>
<feature type="region of interest" description="Disordered" evidence="3">
    <location>
        <begin position="388"/>
        <end position="603"/>
    </location>
</feature>
<dbReference type="AlphaFoldDB" id="A0AA35W6H2"/>
<proteinExistence type="predicted"/>
<dbReference type="GO" id="GO:0005524">
    <property type="term" value="F:ATP binding"/>
    <property type="evidence" value="ECO:0007669"/>
    <property type="project" value="UniProtKB-KW"/>
</dbReference>
<feature type="compositionally biased region" description="Basic and acidic residues" evidence="3">
    <location>
        <begin position="542"/>
        <end position="551"/>
    </location>
</feature>
<dbReference type="PANTHER" id="PTHR24346:SF79">
    <property type="entry name" value="PROTEIN KINASE DOMAIN-CONTAINING PROTEIN"/>
    <property type="match status" value="1"/>
</dbReference>
<reference evidence="5" key="1">
    <citation type="submission" date="2023-03" db="EMBL/GenBank/DDBJ databases">
        <authorList>
            <person name="Steffen K."/>
            <person name="Cardenas P."/>
        </authorList>
    </citation>
    <scope>NUCLEOTIDE SEQUENCE</scope>
</reference>
<dbReference type="GO" id="GO:0005737">
    <property type="term" value="C:cytoplasm"/>
    <property type="evidence" value="ECO:0007669"/>
    <property type="project" value="TreeGrafter"/>
</dbReference>
<evidence type="ECO:0000259" key="4">
    <source>
        <dbReference type="PROSITE" id="PS50011"/>
    </source>
</evidence>
<feature type="region of interest" description="Disordered" evidence="3">
    <location>
        <begin position="831"/>
        <end position="934"/>
    </location>
</feature>
<dbReference type="InterPro" id="IPR008271">
    <property type="entry name" value="Ser/Thr_kinase_AS"/>
</dbReference>
<keyword evidence="5" id="KW-0418">Kinase</keyword>
<keyword evidence="5" id="KW-0808">Transferase</keyword>
<dbReference type="GO" id="GO:0004674">
    <property type="term" value="F:protein serine/threonine kinase activity"/>
    <property type="evidence" value="ECO:0007669"/>
    <property type="project" value="TreeGrafter"/>
</dbReference>
<feature type="compositionally biased region" description="Polar residues" evidence="3">
    <location>
        <begin position="847"/>
        <end position="856"/>
    </location>
</feature>
<dbReference type="FunFam" id="1.10.510.10:FF:000571">
    <property type="entry name" value="Maternal embryonic leucine zipper kinase"/>
    <property type="match status" value="1"/>
</dbReference>
<evidence type="ECO:0000256" key="3">
    <source>
        <dbReference type="SAM" id="MobiDB-lite"/>
    </source>
</evidence>
<feature type="compositionally biased region" description="Pro residues" evidence="3">
    <location>
        <begin position="471"/>
        <end position="480"/>
    </location>
</feature>
<organism evidence="5 6">
    <name type="scientific">Geodia barretti</name>
    <name type="common">Barrett's horny sponge</name>
    <dbReference type="NCBI Taxonomy" id="519541"/>
    <lineage>
        <taxon>Eukaryota</taxon>
        <taxon>Metazoa</taxon>
        <taxon>Porifera</taxon>
        <taxon>Demospongiae</taxon>
        <taxon>Heteroscleromorpha</taxon>
        <taxon>Tetractinellida</taxon>
        <taxon>Astrophorina</taxon>
        <taxon>Geodiidae</taxon>
        <taxon>Geodia</taxon>
    </lineage>
</organism>
<dbReference type="InterPro" id="IPR011009">
    <property type="entry name" value="Kinase-like_dom_sf"/>
</dbReference>
<dbReference type="Proteomes" id="UP001174909">
    <property type="component" value="Unassembled WGS sequence"/>
</dbReference>
<sequence>MQKAIVNGLNGGRSHHAASSASSASGSGSGSSKHVAIKIIETDKIREEYVRKNLLREAQLMRRLRHPNIIRLYETMKTSNLYCLVMEVAEGGELLSHVRNDFKEKRLSEATTRPFIRQLVSALHHLHSAGIVHRDLKMENIMLDRKMKTDFGLSNAQAPGSLLQTHCGSPEYAAPELFIPGREYGPEVDVWSLGVNMYAMLVGKLPFRSPRQGSKKRQKLLEQIQAGLTESREKDMSHVTPEGKDLIGKLLQPKSQERIKLMEVMNHPWITKDGAHPLHPYKYTLPDQATQKSVMELMSSFLEVSQSEIKEAVRRDRCDWMASIYNLLIDQPDGRVVMQRLLSAGPEEALVDAAHYQGTMEHFRLSQDPTLQPETTPPEVAQALTAAVAGGTHSRAGHRHSIAGDPRSSYPSSTLPLPRHEKRRHRDNITSPQQQPQSLGPVQPPLRRMSIGGAQIVPSYPHEKTPGLSQPLPPSHPPPSGKGGRKLPPTPSEAPYQPHPLPPQNSAHHFHHHTGRPHSRAESEPNPLPLPWRPSLVQKYQLSREENEGAPHIKPLNTSSLSRHHTFTEGGSSNHGNPTHLISPLSQMGGALSSTKKLKRNKPSYGERLLRPVRPISTGGALDKRTSASVDTNLDMRGGGQDYATPPLVGRLDGDARGHRGQVGPRVDHTHTQPHASWANYRVGSLPRRSRDIQALMQMGQPITSPYNSVQDISVSGGLDGGAKGSITSVDIKSELFSGGRGGGKGGEAWGHDGTRISPYGSRAGSGYANRRVSPYGSTGTSPFGSTTVSPHGSRAVSPRQSAVISPLPDPAGAKVISPIHSRVIGRPVENLGEFPKSKRRHHRRSISANPANNPPSLDYYTHEVNGLDHPGIPNGEHPPHRDRHGYVKPPHHLLPVANDSSEVRRSSAGKNRNHTHPGTRDQYPEEQSHLTEL</sequence>
<keyword evidence="1" id="KW-0547">Nucleotide-binding</keyword>
<feature type="region of interest" description="Disordered" evidence="3">
    <location>
        <begin position="617"/>
        <end position="646"/>
    </location>
</feature>
<dbReference type="InterPro" id="IPR000719">
    <property type="entry name" value="Prot_kinase_dom"/>
</dbReference>
<gene>
    <name evidence="5" type="ORF">GBAR_LOCUS6193</name>
</gene>
<keyword evidence="2" id="KW-0067">ATP-binding</keyword>
<keyword evidence="6" id="KW-1185">Reference proteome</keyword>
<dbReference type="PROSITE" id="PS00108">
    <property type="entry name" value="PROTEIN_KINASE_ST"/>
    <property type="match status" value="1"/>
</dbReference>
<dbReference type="GO" id="GO:0035556">
    <property type="term" value="P:intracellular signal transduction"/>
    <property type="evidence" value="ECO:0007669"/>
    <property type="project" value="TreeGrafter"/>
</dbReference>
<feature type="domain" description="Protein kinase" evidence="4">
    <location>
        <begin position="1"/>
        <end position="270"/>
    </location>
</feature>
<name>A0AA35W6H2_GEOBA</name>
<evidence type="ECO:0000256" key="2">
    <source>
        <dbReference type="ARBA" id="ARBA00022840"/>
    </source>
</evidence>
<feature type="compositionally biased region" description="Polar residues" evidence="3">
    <location>
        <begin position="429"/>
        <end position="440"/>
    </location>
</feature>
<evidence type="ECO:0000313" key="5">
    <source>
        <dbReference type="EMBL" id="CAI8009144.1"/>
    </source>
</evidence>
<protein>
    <submittedName>
        <fullName evidence="5">Hormonally up-regulated neu tumor-associated kinase</fullName>
    </submittedName>
</protein>
<feature type="compositionally biased region" description="Basic residues" evidence="3">
    <location>
        <begin position="508"/>
        <end position="518"/>
    </location>
</feature>
<dbReference type="PROSITE" id="PS50011">
    <property type="entry name" value="PROTEIN_KINASE_DOM"/>
    <property type="match status" value="1"/>
</dbReference>
<feature type="compositionally biased region" description="Low complexity" evidence="3">
    <location>
        <begin position="17"/>
        <end position="31"/>
    </location>
</feature>
<feature type="compositionally biased region" description="Pro residues" evidence="3">
    <location>
        <begin position="488"/>
        <end position="503"/>
    </location>
</feature>
<comment type="caution">
    <text evidence="5">The sequence shown here is derived from an EMBL/GenBank/DDBJ whole genome shotgun (WGS) entry which is preliminary data.</text>
</comment>
<dbReference type="EMBL" id="CASHTH010000927">
    <property type="protein sequence ID" value="CAI8009144.1"/>
    <property type="molecule type" value="Genomic_DNA"/>
</dbReference>
<accession>A0AA35W6H2</accession>
<evidence type="ECO:0000256" key="1">
    <source>
        <dbReference type="ARBA" id="ARBA00022741"/>
    </source>
</evidence>